<evidence type="ECO:0000313" key="1">
    <source>
        <dbReference type="EMBL" id="CAI3953286.1"/>
    </source>
</evidence>
<gene>
    <name evidence="2" type="ORF">R53529_LOCUS2052</name>
    <name evidence="1" type="ORF">R53530_LOCUS1960</name>
</gene>
<reference evidence="1" key="1">
    <citation type="submission" date="2022-10" db="EMBL/GenBank/DDBJ databases">
        <authorList>
            <person name="Botero Cardona J."/>
        </authorList>
    </citation>
    <scope>NUCLEOTIDE SEQUENCE</scope>
    <source>
        <strain evidence="1">LMG 31819</strain>
        <strain evidence="2">R-53529</strain>
    </source>
</reference>
<accession>A0A9W4TQU7</accession>
<dbReference type="Pfam" id="PF10076">
    <property type="entry name" value="Phage_Mu_Gp48"/>
    <property type="match status" value="1"/>
</dbReference>
<protein>
    <submittedName>
        <fullName evidence="1">DUF2313 family (YmfQ)</fullName>
    </submittedName>
</protein>
<proteinExistence type="predicted"/>
<dbReference type="RefSeq" id="WP_271790471.1">
    <property type="nucleotide sequence ID" value="NZ_CAMXCM010000007.1"/>
</dbReference>
<name>A0A9W4TQU7_9PROT</name>
<organism evidence="1 3">
    <name type="scientific">Commensalibacter communis</name>
    <dbReference type="NCBI Taxonomy" id="2972786"/>
    <lineage>
        <taxon>Bacteria</taxon>
        <taxon>Pseudomonadati</taxon>
        <taxon>Pseudomonadota</taxon>
        <taxon>Alphaproteobacteria</taxon>
        <taxon>Acetobacterales</taxon>
        <taxon>Acetobacteraceae</taxon>
    </lineage>
</organism>
<dbReference type="EMBL" id="CAMXCM010000007">
    <property type="protein sequence ID" value="CAI3953286.1"/>
    <property type="molecule type" value="Genomic_DNA"/>
</dbReference>
<sequence length="181" mass="20848">MIPHYTSQDFRNALLNLLPMGPIWSREKGGMIWIWAGIIGESYARNSERAIELLKVAFPATATELITEWENTVGLPDPCVGPVEDIAIRQLLVVDRLVSSIESSTEFYIEYAKKYFNIDVVIDQYAPFRFGTRFGRPFGYEEWSHTWRIRSNQDLGFLHCIFSRIAPAHTWILFGPFADEV</sequence>
<dbReference type="Proteomes" id="UP001154255">
    <property type="component" value="Unassembled WGS sequence"/>
</dbReference>
<dbReference type="Proteomes" id="UP001154259">
    <property type="component" value="Unassembled WGS sequence"/>
</dbReference>
<comment type="caution">
    <text evidence="1">The sequence shown here is derived from an EMBL/GenBank/DDBJ whole genome shotgun (WGS) entry which is preliminary data.</text>
</comment>
<evidence type="ECO:0000313" key="3">
    <source>
        <dbReference type="Proteomes" id="UP001154255"/>
    </source>
</evidence>
<dbReference type="AlphaFoldDB" id="A0A9W4TQU7"/>
<evidence type="ECO:0000313" key="2">
    <source>
        <dbReference type="EMBL" id="CAI3956887.1"/>
    </source>
</evidence>
<dbReference type="EMBL" id="CAMXCS010000007">
    <property type="protein sequence ID" value="CAI3956887.1"/>
    <property type="molecule type" value="Genomic_DNA"/>
</dbReference>
<evidence type="ECO:0000313" key="4">
    <source>
        <dbReference type="Proteomes" id="UP001154259"/>
    </source>
</evidence>
<dbReference type="InterPro" id="IPR018755">
    <property type="entry name" value="Phage_Mu_Gp48"/>
</dbReference>
<keyword evidence="4" id="KW-1185">Reference proteome</keyword>